<comment type="function">
    <text evidence="1 10">Catalyzes the reversible adenylation of nicotinate mononucleotide (NaMN) to nicotinic acid adenine dinucleotide (NaAD).</text>
</comment>
<gene>
    <name evidence="10" type="primary">nadD</name>
    <name evidence="12" type="ORF">JYA64_19795</name>
</gene>
<dbReference type="PANTHER" id="PTHR39321">
    <property type="entry name" value="NICOTINATE-NUCLEOTIDE ADENYLYLTRANSFERASE-RELATED"/>
    <property type="match status" value="1"/>
</dbReference>
<dbReference type="Gene3D" id="3.40.50.620">
    <property type="entry name" value="HUPs"/>
    <property type="match status" value="1"/>
</dbReference>
<evidence type="ECO:0000256" key="8">
    <source>
        <dbReference type="ARBA" id="ARBA00023027"/>
    </source>
</evidence>
<evidence type="ECO:0000256" key="6">
    <source>
        <dbReference type="ARBA" id="ARBA00022741"/>
    </source>
</evidence>
<evidence type="ECO:0000259" key="11">
    <source>
        <dbReference type="Pfam" id="PF01467"/>
    </source>
</evidence>
<dbReference type="NCBIfam" id="NF000840">
    <property type="entry name" value="PRK00071.1-3"/>
    <property type="match status" value="1"/>
</dbReference>
<comment type="caution">
    <text evidence="12">The sequence shown here is derived from an EMBL/GenBank/DDBJ whole genome shotgun (WGS) entry which is preliminary data.</text>
</comment>
<evidence type="ECO:0000256" key="3">
    <source>
        <dbReference type="ARBA" id="ARBA00022642"/>
    </source>
</evidence>
<dbReference type="NCBIfam" id="TIGR00125">
    <property type="entry name" value="cyt_tran_rel"/>
    <property type="match status" value="1"/>
</dbReference>
<dbReference type="GO" id="GO:0004515">
    <property type="term" value="F:nicotinate-nucleotide adenylyltransferase activity"/>
    <property type="evidence" value="ECO:0007669"/>
    <property type="project" value="UniProtKB-EC"/>
</dbReference>
<keyword evidence="4 10" id="KW-0808">Transferase</keyword>
<comment type="similarity">
    <text evidence="10">Belongs to the NadD family.</text>
</comment>
<evidence type="ECO:0000313" key="13">
    <source>
        <dbReference type="Proteomes" id="UP001319060"/>
    </source>
</evidence>
<feature type="domain" description="Cytidyltransferase-like" evidence="11">
    <location>
        <begin position="7"/>
        <end position="166"/>
    </location>
</feature>
<sequence>MDKHIGLFGGTFNPPHIGHQIIAQEALKQLKLDEVWWMPSSKPPHKVKDMEVSDEQRIEMIRKAIGNNIQFSLSLLEFERRGPSYTIDTIRLLNQKYPDVNFTFIMGGDMVHSLNSWHEIDELKNLVQFAGVSREGYPFDDHWERYQVKHVEIPHIGISSSFIRSRSKAGVNIRYYIADEVWKHIKENHLYGSNTST</sequence>
<evidence type="ECO:0000256" key="5">
    <source>
        <dbReference type="ARBA" id="ARBA00022695"/>
    </source>
</evidence>
<dbReference type="SUPFAM" id="SSF52374">
    <property type="entry name" value="Nucleotidylyl transferase"/>
    <property type="match status" value="1"/>
</dbReference>
<evidence type="ECO:0000256" key="10">
    <source>
        <dbReference type="HAMAP-Rule" id="MF_00244"/>
    </source>
</evidence>
<protein>
    <recommendedName>
        <fullName evidence="10">Probable nicotinate-nucleotide adenylyltransferase</fullName>
        <ecNumber evidence="10">2.7.7.18</ecNumber>
    </recommendedName>
    <alternativeName>
        <fullName evidence="10">Deamido-NAD(+) diphosphorylase</fullName>
    </alternativeName>
    <alternativeName>
        <fullName evidence="10">Deamido-NAD(+) pyrophosphorylase</fullName>
    </alternativeName>
    <alternativeName>
        <fullName evidence="10">Nicotinate mononucleotide adenylyltransferase</fullName>
        <shortName evidence="10">NaMN adenylyltransferase</shortName>
    </alternativeName>
</protein>
<keyword evidence="13" id="KW-1185">Reference proteome</keyword>
<keyword evidence="8 10" id="KW-0520">NAD</keyword>
<organism evidence="12 13">
    <name type="scientific">Fictibacillus barbaricus</name>
    <dbReference type="NCBI Taxonomy" id="182136"/>
    <lineage>
        <taxon>Bacteria</taxon>
        <taxon>Bacillati</taxon>
        <taxon>Bacillota</taxon>
        <taxon>Bacilli</taxon>
        <taxon>Bacillales</taxon>
        <taxon>Fictibacillaceae</taxon>
        <taxon>Fictibacillus</taxon>
    </lineage>
</organism>
<keyword evidence="3 10" id="KW-0662">Pyridine nucleotide biosynthesis</keyword>
<dbReference type="Pfam" id="PF01467">
    <property type="entry name" value="CTP_transf_like"/>
    <property type="match status" value="1"/>
</dbReference>
<evidence type="ECO:0000313" key="12">
    <source>
        <dbReference type="EMBL" id="MBN3547559.1"/>
    </source>
</evidence>
<dbReference type="EC" id="2.7.7.18" evidence="10"/>
<dbReference type="CDD" id="cd02165">
    <property type="entry name" value="NMNAT"/>
    <property type="match status" value="1"/>
</dbReference>
<evidence type="ECO:0000256" key="7">
    <source>
        <dbReference type="ARBA" id="ARBA00022840"/>
    </source>
</evidence>
<dbReference type="HAMAP" id="MF_00244">
    <property type="entry name" value="NaMN_adenylyltr"/>
    <property type="match status" value="1"/>
</dbReference>
<keyword evidence="7 10" id="KW-0067">ATP-binding</keyword>
<keyword evidence="6 10" id="KW-0547">Nucleotide-binding</keyword>
<dbReference type="RefSeq" id="WP_188401787.1">
    <property type="nucleotide sequence ID" value="NZ_BMCE01000001.1"/>
</dbReference>
<dbReference type="PANTHER" id="PTHR39321:SF3">
    <property type="entry name" value="PHOSPHOPANTETHEINE ADENYLYLTRANSFERASE"/>
    <property type="match status" value="1"/>
</dbReference>
<evidence type="ECO:0000256" key="9">
    <source>
        <dbReference type="ARBA" id="ARBA00048721"/>
    </source>
</evidence>
<evidence type="ECO:0000256" key="2">
    <source>
        <dbReference type="ARBA" id="ARBA00005019"/>
    </source>
</evidence>
<dbReference type="InterPro" id="IPR005248">
    <property type="entry name" value="NadD/NMNAT"/>
</dbReference>
<proteinExistence type="inferred from homology"/>
<evidence type="ECO:0000256" key="1">
    <source>
        <dbReference type="ARBA" id="ARBA00002324"/>
    </source>
</evidence>
<dbReference type="InterPro" id="IPR004821">
    <property type="entry name" value="Cyt_trans-like"/>
</dbReference>
<dbReference type="Proteomes" id="UP001319060">
    <property type="component" value="Unassembled WGS sequence"/>
</dbReference>
<comment type="pathway">
    <text evidence="2 10">Cofactor biosynthesis; NAD(+) biosynthesis; deamido-NAD(+) from nicotinate D-ribonucleotide: step 1/1.</text>
</comment>
<accession>A0ABS2ZHB4</accession>
<dbReference type="NCBIfam" id="TIGR00482">
    <property type="entry name" value="nicotinate (nicotinamide) nucleotide adenylyltransferase"/>
    <property type="match status" value="1"/>
</dbReference>
<dbReference type="InterPro" id="IPR014729">
    <property type="entry name" value="Rossmann-like_a/b/a_fold"/>
</dbReference>
<name>A0ABS2ZHB4_9BACL</name>
<dbReference type="EMBL" id="JAFHKS010000044">
    <property type="protein sequence ID" value="MBN3547559.1"/>
    <property type="molecule type" value="Genomic_DNA"/>
</dbReference>
<reference evidence="12 13" key="1">
    <citation type="submission" date="2021-01" db="EMBL/GenBank/DDBJ databases">
        <title>Genome Sequencing of Type Strains.</title>
        <authorList>
            <person name="Lemaire J.F."/>
            <person name="Inderbitzin P."/>
            <person name="Collins S.B."/>
            <person name="Wespe N."/>
            <person name="Knight-Connoni V."/>
        </authorList>
    </citation>
    <scope>NUCLEOTIDE SEQUENCE [LARGE SCALE GENOMIC DNA]</scope>
    <source>
        <strain evidence="12 13">DSM 14730</strain>
    </source>
</reference>
<comment type="catalytic activity">
    <reaction evidence="9 10">
        <text>nicotinate beta-D-ribonucleotide + ATP + H(+) = deamido-NAD(+) + diphosphate</text>
        <dbReference type="Rhea" id="RHEA:22860"/>
        <dbReference type="ChEBI" id="CHEBI:15378"/>
        <dbReference type="ChEBI" id="CHEBI:30616"/>
        <dbReference type="ChEBI" id="CHEBI:33019"/>
        <dbReference type="ChEBI" id="CHEBI:57502"/>
        <dbReference type="ChEBI" id="CHEBI:58437"/>
        <dbReference type="EC" id="2.7.7.18"/>
    </reaction>
</comment>
<dbReference type="NCBIfam" id="NF000841">
    <property type="entry name" value="PRK00071.1-4"/>
    <property type="match status" value="1"/>
</dbReference>
<keyword evidence="5 10" id="KW-0548">Nucleotidyltransferase</keyword>
<evidence type="ECO:0000256" key="4">
    <source>
        <dbReference type="ARBA" id="ARBA00022679"/>
    </source>
</evidence>